<gene>
    <name evidence="4" type="ORF">Poli38472_006730</name>
</gene>
<dbReference type="InterPro" id="IPR009057">
    <property type="entry name" value="Homeodomain-like_sf"/>
</dbReference>
<dbReference type="Gene3D" id="1.10.10.60">
    <property type="entry name" value="Homeodomain-like"/>
    <property type="match status" value="1"/>
</dbReference>
<evidence type="ECO:0000256" key="1">
    <source>
        <dbReference type="ARBA" id="ARBA00023125"/>
    </source>
</evidence>
<evidence type="ECO:0000259" key="3">
    <source>
        <dbReference type="PROSITE" id="PS51253"/>
    </source>
</evidence>
<feature type="compositionally biased region" description="Acidic residues" evidence="2">
    <location>
        <begin position="470"/>
        <end position="483"/>
    </location>
</feature>
<feature type="region of interest" description="Disordered" evidence="2">
    <location>
        <begin position="468"/>
        <end position="500"/>
    </location>
</feature>
<dbReference type="Pfam" id="PF03184">
    <property type="entry name" value="DDE_1"/>
    <property type="match status" value="1"/>
</dbReference>
<protein>
    <recommendedName>
        <fullName evidence="3">HTH CENPB-type domain-containing protein</fullName>
    </recommendedName>
</protein>
<dbReference type="SMART" id="SM00674">
    <property type="entry name" value="CENPB"/>
    <property type="match status" value="1"/>
</dbReference>
<feature type="region of interest" description="Disordered" evidence="2">
    <location>
        <begin position="564"/>
        <end position="597"/>
    </location>
</feature>
<reference evidence="4" key="1">
    <citation type="submission" date="2019-03" db="EMBL/GenBank/DDBJ databases">
        <title>Long read genome sequence of the mycoparasitic Pythium oligandrum ATCC 38472 isolated from sugarbeet rhizosphere.</title>
        <authorList>
            <person name="Gaulin E."/>
        </authorList>
    </citation>
    <scope>NUCLEOTIDE SEQUENCE</scope>
    <source>
        <strain evidence="4">ATCC 38472_TT</strain>
    </source>
</reference>
<name>A0A8K1C5H6_PYTOL</name>
<dbReference type="Proteomes" id="UP000794436">
    <property type="component" value="Unassembled WGS sequence"/>
</dbReference>
<dbReference type="PANTHER" id="PTHR19303">
    <property type="entry name" value="TRANSPOSON"/>
    <property type="match status" value="1"/>
</dbReference>
<dbReference type="GO" id="GO:0003677">
    <property type="term" value="F:DNA binding"/>
    <property type="evidence" value="ECO:0007669"/>
    <property type="project" value="UniProtKB-KW"/>
</dbReference>
<keyword evidence="1" id="KW-0238">DNA-binding</keyword>
<dbReference type="PROSITE" id="PS51253">
    <property type="entry name" value="HTH_CENPB"/>
    <property type="match status" value="1"/>
</dbReference>
<feature type="domain" description="HTH CENPB-type" evidence="3">
    <location>
        <begin position="97"/>
        <end position="169"/>
    </location>
</feature>
<dbReference type="OrthoDB" id="162969at2759"/>
<proteinExistence type="predicted"/>
<sequence>MPPRVAPRVEDEDPKAVAVAAARKKKRSNALKGRSFLNHQQRLEIIKKKDEEPKWTQVQLARWAAAHFRLPKEPSQATIAVLLKKRDKIKSATVRPQTRTIRSPRHPELESALLLWVRYLQSKRIPFTGENIRLKASFLAGQLGLETSLNFSTGWMSGFVRRHNLVLARAHKKRYSESEEEPVRSILQNYHPRDIFAMDEAALIYNDLPFSREEQASLSDAERPESDRICVGLAVNMDCSEKCDPIIVSTTKRSFRLFPESYYNVDGTMTARIFEQWLYKLNQRMAAIERRIVLLVDGEPSHFPMELSHVRLVLLTYKIAQRSHPFEAGIVKSFKALYRKAHLSFAVDQAEEGRPHVFDVSLPRALQWLKQAWHEVSPELIRNCWARSGLLIAHDQLPATDVADIHPEVVQSLVVSLSQLQLLESVPIETLFGPRAEEEAHYVYDDATIVRIVAGETYSEDTDVLHDSAHEEEEEDELMQEPDDTPHYPRSSQQPALRPAPVAAVIPRRYSEDNTSHVYDVPPSAQDLLACYRGVIWSLDAESDTSEEHVAVMRFLRRKQAALRLHQQQQNGDTQQTQPSTTSATPAAPSSRHTQLI</sequence>
<comment type="caution">
    <text evidence="4">The sequence shown here is derived from an EMBL/GenBank/DDBJ whole genome shotgun (WGS) entry which is preliminary data.</text>
</comment>
<dbReference type="SUPFAM" id="SSF46689">
    <property type="entry name" value="Homeodomain-like"/>
    <property type="match status" value="1"/>
</dbReference>
<evidence type="ECO:0000256" key="2">
    <source>
        <dbReference type="SAM" id="MobiDB-lite"/>
    </source>
</evidence>
<dbReference type="PANTHER" id="PTHR19303:SF73">
    <property type="entry name" value="PROTEIN PDC2"/>
    <property type="match status" value="1"/>
</dbReference>
<dbReference type="InterPro" id="IPR050863">
    <property type="entry name" value="CenT-Element_Derived"/>
</dbReference>
<dbReference type="AlphaFoldDB" id="A0A8K1C5H6"/>
<keyword evidence="5" id="KW-1185">Reference proteome</keyword>
<feature type="compositionally biased region" description="Low complexity" evidence="2">
    <location>
        <begin position="567"/>
        <end position="591"/>
    </location>
</feature>
<dbReference type="EMBL" id="SPLM01000145">
    <property type="protein sequence ID" value="TMW56720.1"/>
    <property type="molecule type" value="Genomic_DNA"/>
</dbReference>
<evidence type="ECO:0000313" key="4">
    <source>
        <dbReference type="EMBL" id="TMW56720.1"/>
    </source>
</evidence>
<dbReference type="InterPro" id="IPR006600">
    <property type="entry name" value="HTH_CenpB_DNA-bd_dom"/>
</dbReference>
<dbReference type="GO" id="GO:0005634">
    <property type="term" value="C:nucleus"/>
    <property type="evidence" value="ECO:0007669"/>
    <property type="project" value="TreeGrafter"/>
</dbReference>
<organism evidence="4 5">
    <name type="scientific">Pythium oligandrum</name>
    <name type="common">Mycoparasitic fungus</name>
    <dbReference type="NCBI Taxonomy" id="41045"/>
    <lineage>
        <taxon>Eukaryota</taxon>
        <taxon>Sar</taxon>
        <taxon>Stramenopiles</taxon>
        <taxon>Oomycota</taxon>
        <taxon>Peronosporomycetes</taxon>
        <taxon>Pythiales</taxon>
        <taxon>Pythiaceae</taxon>
        <taxon>Pythium</taxon>
    </lineage>
</organism>
<evidence type="ECO:0000313" key="5">
    <source>
        <dbReference type="Proteomes" id="UP000794436"/>
    </source>
</evidence>
<dbReference type="InterPro" id="IPR004875">
    <property type="entry name" value="DDE_SF_endonuclease_dom"/>
</dbReference>
<accession>A0A8K1C5H6</accession>
<dbReference type="Pfam" id="PF03221">
    <property type="entry name" value="HTH_Tnp_Tc5"/>
    <property type="match status" value="1"/>
</dbReference>